<dbReference type="STRING" id="45882.A0A0V1CXQ7"/>
<gene>
    <name evidence="1" type="ORF">T03_9470</name>
</gene>
<dbReference type="EMBL" id="JYDI01000085">
    <property type="protein sequence ID" value="KRY53491.1"/>
    <property type="molecule type" value="Genomic_DNA"/>
</dbReference>
<organism evidence="1 2">
    <name type="scientific">Trichinella britovi</name>
    <name type="common">Parasitic roundworm</name>
    <dbReference type="NCBI Taxonomy" id="45882"/>
    <lineage>
        <taxon>Eukaryota</taxon>
        <taxon>Metazoa</taxon>
        <taxon>Ecdysozoa</taxon>
        <taxon>Nematoda</taxon>
        <taxon>Enoplea</taxon>
        <taxon>Dorylaimia</taxon>
        <taxon>Trichinellida</taxon>
        <taxon>Trichinellidae</taxon>
        <taxon>Trichinella</taxon>
    </lineage>
</organism>
<sequence>MRYHGCTPDPTAGCLRMRQGNILFLKSYAVFPVREESPQSEVMAHHPAQEAMEKMLPSEQESSGKHRSALAVILREFADVLFTSDKDLGRTSVVRHAIHTGDAKPVRCSPRRIPYHQRAQVEALLDEMLRRGRRTIKQSLGIPNRTCEEERRVMPVLCRLPAAEQPHTEGCSPAPEDRRHFGCAGGCTMVFDPGPGKRILAG</sequence>
<comment type="caution">
    <text evidence="1">The sequence shown here is derived from an EMBL/GenBank/DDBJ whole genome shotgun (WGS) entry which is preliminary data.</text>
</comment>
<dbReference type="OrthoDB" id="8962596at2759"/>
<name>A0A0V1CXQ7_TRIBR</name>
<keyword evidence="2" id="KW-1185">Reference proteome</keyword>
<proteinExistence type="predicted"/>
<evidence type="ECO:0000313" key="1">
    <source>
        <dbReference type="EMBL" id="KRY53491.1"/>
    </source>
</evidence>
<protein>
    <submittedName>
        <fullName evidence="1">Uncharacterized protein</fullName>
    </submittedName>
</protein>
<evidence type="ECO:0000313" key="2">
    <source>
        <dbReference type="Proteomes" id="UP000054653"/>
    </source>
</evidence>
<dbReference type="OMA" id="WVRIIHE"/>
<dbReference type="AlphaFoldDB" id="A0A0V1CXQ7"/>
<accession>A0A0V1CXQ7</accession>
<dbReference type="Proteomes" id="UP000054653">
    <property type="component" value="Unassembled WGS sequence"/>
</dbReference>
<reference evidence="1 2" key="1">
    <citation type="submission" date="2015-01" db="EMBL/GenBank/DDBJ databases">
        <title>Evolution of Trichinella species and genotypes.</title>
        <authorList>
            <person name="Korhonen P.K."/>
            <person name="Edoardo P."/>
            <person name="Giuseppe L.R."/>
            <person name="Gasser R.B."/>
        </authorList>
    </citation>
    <scope>NUCLEOTIDE SEQUENCE [LARGE SCALE GENOMIC DNA]</scope>
    <source>
        <strain evidence="1">ISS120</strain>
    </source>
</reference>